<keyword evidence="1" id="KW-0812">Transmembrane</keyword>
<organism evidence="2 3">
    <name type="scientific">Vibrio artabrorum</name>
    <dbReference type="NCBI Taxonomy" id="446374"/>
    <lineage>
        <taxon>Bacteria</taxon>
        <taxon>Pseudomonadati</taxon>
        <taxon>Pseudomonadota</taxon>
        <taxon>Gammaproteobacteria</taxon>
        <taxon>Vibrionales</taxon>
        <taxon>Vibrionaceae</taxon>
        <taxon>Vibrio</taxon>
    </lineage>
</organism>
<name>A0ABT8CN46_9VIBR</name>
<dbReference type="EMBL" id="JAUFQY010000002">
    <property type="protein sequence ID" value="MDN3702327.1"/>
    <property type="molecule type" value="Genomic_DNA"/>
</dbReference>
<proteinExistence type="predicted"/>
<sequence length="80" mass="9137">MSKKAALFAGILFIFGPVMWIVPPWVTASMEWILWRYFVGRDSSLSVWECKGYLAGPHNRLITLFSLCELLALFLSNLGR</sequence>
<evidence type="ECO:0000313" key="2">
    <source>
        <dbReference type="EMBL" id="MDN3702327.1"/>
    </source>
</evidence>
<dbReference type="RefSeq" id="WP_065677428.1">
    <property type="nucleotide sequence ID" value="NZ_AP025459.1"/>
</dbReference>
<reference evidence="3" key="1">
    <citation type="journal article" date="2019" name="Int. J. Syst. Evol. Microbiol.">
        <title>The Global Catalogue of Microorganisms (GCM) 10K type strain sequencing project: providing services to taxonomists for standard genome sequencing and annotation.</title>
        <authorList>
            <consortium name="The Broad Institute Genomics Platform"/>
            <consortium name="The Broad Institute Genome Sequencing Center for Infectious Disease"/>
            <person name="Wu L."/>
            <person name="Ma J."/>
        </authorList>
    </citation>
    <scope>NUCLEOTIDE SEQUENCE [LARGE SCALE GENOMIC DNA]</scope>
    <source>
        <strain evidence="3">CECT 7226</strain>
    </source>
</reference>
<feature type="transmembrane region" description="Helical" evidence="1">
    <location>
        <begin position="61"/>
        <end position="79"/>
    </location>
</feature>
<evidence type="ECO:0000313" key="3">
    <source>
        <dbReference type="Proteomes" id="UP001223712"/>
    </source>
</evidence>
<evidence type="ECO:0000256" key="1">
    <source>
        <dbReference type="SAM" id="Phobius"/>
    </source>
</evidence>
<keyword evidence="1" id="KW-0472">Membrane</keyword>
<gene>
    <name evidence="2" type="ORF">QWY96_17995</name>
</gene>
<keyword evidence="3" id="KW-1185">Reference proteome</keyword>
<protein>
    <submittedName>
        <fullName evidence="2">Uncharacterized protein</fullName>
    </submittedName>
</protein>
<accession>A0ABT8CN46</accession>
<dbReference type="Proteomes" id="UP001223712">
    <property type="component" value="Unassembled WGS sequence"/>
</dbReference>
<keyword evidence="1" id="KW-1133">Transmembrane helix</keyword>
<comment type="caution">
    <text evidence="2">The sequence shown here is derived from an EMBL/GenBank/DDBJ whole genome shotgun (WGS) entry which is preliminary data.</text>
</comment>